<comment type="caution">
    <text evidence="1">The sequence shown here is derived from an EMBL/GenBank/DDBJ whole genome shotgun (WGS) entry which is preliminary data.</text>
</comment>
<keyword evidence="1" id="KW-0808">Transferase</keyword>
<dbReference type="Proteomes" id="UP000018040">
    <property type="component" value="Unassembled WGS sequence"/>
</dbReference>
<feature type="non-terminal residue" evidence="1">
    <location>
        <position position="1"/>
    </location>
</feature>
<dbReference type="GO" id="GO:0016740">
    <property type="term" value="F:transferase activity"/>
    <property type="evidence" value="ECO:0007669"/>
    <property type="project" value="UniProtKB-KW"/>
</dbReference>
<protein>
    <submittedName>
        <fullName evidence="1">Ornithine carbamoyltransferase</fullName>
    </submittedName>
</protein>
<sequence>PNVIRLIISSVDIANVREASLTSADCDVLLLSESILKSECDVGIGSASSCTGINSAALKHPSTGGARNSRLRWPTADGIPVICWNKPGQYQPTAGTGIGVPDHLEPSACVMSQDYPGPGYSPECSGTCRALRGGITPEAYQHIIDVAGFTKKMIKYHNENLDVYVRAW</sequence>
<evidence type="ECO:0000313" key="1">
    <source>
        <dbReference type="EMBL" id="ESU40142.1"/>
    </source>
</evidence>
<dbReference type="EMBL" id="AHHH01000309">
    <property type="protein sequence ID" value="ESU40142.1"/>
    <property type="molecule type" value="Genomic_DNA"/>
</dbReference>
<accession>V6TP65</accession>
<name>V6TP65_GIAIN</name>
<dbReference type="AlphaFoldDB" id="V6TP65"/>
<gene>
    <name evidence="1" type="ORF">GSB_155153</name>
</gene>
<organism evidence="1 2">
    <name type="scientific">Giardia intestinalis</name>
    <name type="common">Giardia lamblia</name>
    <dbReference type="NCBI Taxonomy" id="5741"/>
    <lineage>
        <taxon>Eukaryota</taxon>
        <taxon>Metamonada</taxon>
        <taxon>Diplomonadida</taxon>
        <taxon>Hexamitidae</taxon>
        <taxon>Giardiinae</taxon>
        <taxon>Giardia</taxon>
    </lineage>
</organism>
<reference evidence="2" key="1">
    <citation type="submission" date="2012-02" db="EMBL/GenBank/DDBJ databases">
        <title>Genome sequencing of Giardia lamblia Genotypes A2 and B isolates (DH and GS) and comparative analysis with the genomes of Genotypes A1 and E (WB and Pig).</title>
        <authorList>
            <person name="Adam R."/>
            <person name="Dahlstrom E."/>
            <person name="Martens C."/>
            <person name="Bruno D."/>
            <person name="Barbian K."/>
            <person name="Porcella S.F."/>
            <person name="Nash T."/>
        </authorList>
    </citation>
    <scope>NUCLEOTIDE SEQUENCE</scope>
    <source>
        <strain evidence="2">GS</strain>
    </source>
</reference>
<proteinExistence type="predicted"/>
<evidence type="ECO:0000313" key="2">
    <source>
        <dbReference type="Proteomes" id="UP000018040"/>
    </source>
</evidence>
<reference evidence="1 2" key="2">
    <citation type="journal article" date="2013" name="Genome Biol. Evol.">
        <title>Genome sequencing of Giardia lamblia genotypes A2 and B isolates (DH and GS) and comparative analysis with the genomes of genotypes A1 and E (WB and Pig).</title>
        <authorList>
            <person name="Adam R.D."/>
            <person name="Dahlstrom E.W."/>
            <person name="Martens C.A."/>
            <person name="Bruno D.P."/>
            <person name="Barbian K.D."/>
            <person name="Ricklefs S.M."/>
            <person name="Hernandez M.M."/>
            <person name="Narla N.P."/>
            <person name="Patel R.B."/>
            <person name="Porcella S.F."/>
            <person name="Nash T.E."/>
        </authorList>
    </citation>
    <scope>NUCLEOTIDE SEQUENCE [LARGE SCALE GENOMIC DNA]</scope>
    <source>
        <strain evidence="1 2">GS</strain>
    </source>
</reference>